<evidence type="ECO:0000256" key="3">
    <source>
        <dbReference type="ARBA" id="ARBA00022741"/>
    </source>
</evidence>
<dbReference type="GO" id="GO:0045664">
    <property type="term" value="P:regulation of neuron differentiation"/>
    <property type="evidence" value="ECO:0007669"/>
    <property type="project" value="TreeGrafter"/>
</dbReference>
<dbReference type="PRINTS" id="PR00109">
    <property type="entry name" value="TYRKINASE"/>
</dbReference>
<evidence type="ECO:0000256" key="9">
    <source>
        <dbReference type="RuleBase" id="RU000312"/>
    </source>
</evidence>
<dbReference type="Gene3D" id="2.60.120.200">
    <property type="match status" value="1"/>
</dbReference>
<comment type="catalytic activity">
    <reaction evidence="7 9">
        <text>L-tyrosyl-[protein] + ATP = O-phospho-L-tyrosyl-[protein] + ADP + H(+)</text>
        <dbReference type="Rhea" id="RHEA:10596"/>
        <dbReference type="Rhea" id="RHEA-COMP:10136"/>
        <dbReference type="Rhea" id="RHEA-COMP:20101"/>
        <dbReference type="ChEBI" id="CHEBI:15378"/>
        <dbReference type="ChEBI" id="CHEBI:30616"/>
        <dbReference type="ChEBI" id="CHEBI:46858"/>
        <dbReference type="ChEBI" id="CHEBI:61978"/>
        <dbReference type="ChEBI" id="CHEBI:456216"/>
        <dbReference type="EC" id="2.7.10.1"/>
    </reaction>
</comment>
<dbReference type="InterPro" id="IPR000719">
    <property type="entry name" value="Prot_kinase_dom"/>
</dbReference>
<dbReference type="InterPro" id="IPR000998">
    <property type="entry name" value="MAM_dom"/>
</dbReference>
<keyword evidence="11" id="KW-1185">Reference proteome</keyword>
<dbReference type="Pfam" id="PF07714">
    <property type="entry name" value="PK_Tyr_Ser-Thr"/>
    <property type="match status" value="1"/>
</dbReference>
<dbReference type="PROSITE" id="PS50011">
    <property type="entry name" value="PROTEIN_KINASE_DOM"/>
    <property type="match status" value="1"/>
</dbReference>
<evidence type="ECO:0000256" key="4">
    <source>
        <dbReference type="ARBA" id="ARBA00022777"/>
    </source>
</evidence>
<dbReference type="PANTHER" id="PTHR24416">
    <property type="entry name" value="TYROSINE-PROTEIN KINASE RECEPTOR"/>
    <property type="match status" value="1"/>
</dbReference>
<dbReference type="Gene3D" id="3.30.200.20">
    <property type="entry name" value="Phosphorylase Kinase, domain 1"/>
    <property type="match status" value="1"/>
</dbReference>
<dbReference type="STRING" id="451379.A0A0N5AH48"/>
<dbReference type="GO" id="GO:0007169">
    <property type="term" value="P:cell surface receptor protein tyrosine kinase signaling pathway"/>
    <property type="evidence" value="ECO:0007669"/>
    <property type="project" value="InterPro"/>
</dbReference>
<keyword evidence="5 8" id="KW-0067">ATP-binding</keyword>
<dbReference type="EC" id="2.7.10.1" evidence="9"/>
<dbReference type="Proteomes" id="UP000046393">
    <property type="component" value="Unplaced"/>
</dbReference>
<dbReference type="PROSITE" id="PS00109">
    <property type="entry name" value="PROTEIN_KINASE_TYR"/>
    <property type="match status" value="1"/>
</dbReference>
<dbReference type="GO" id="GO:0012505">
    <property type="term" value="C:endomembrane system"/>
    <property type="evidence" value="ECO:0007669"/>
    <property type="project" value="UniProtKB-SubCell"/>
</dbReference>
<keyword evidence="4" id="KW-0418">Kinase</keyword>
<dbReference type="PANTHER" id="PTHR24416:SF604">
    <property type="entry name" value="RECEPTOR PROTEIN-TYROSINE KINASE"/>
    <property type="match status" value="1"/>
</dbReference>
<dbReference type="PROSITE" id="PS00107">
    <property type="entry name" value="PROTEIN_KINASE_ATP"/>
    <property type="match status" value="1"/>
</dbReference>
<dbReference type="FunFam" id="1.10.510.10:FF:000113">
    <property type="entry name" value="Tyrosine-protein kinase receptor"/>
    <property type="match status" value="1"/>
</dbReference>
<keyword evidence="2" id="KW-0808">Transferase</keyword>
<feature type="domain" description="Protein kinase" evidence="10">
    <location>
        <begin position="188"/>
        <end position="447"/>
    </location>
</feature>
<dbReference type="SUPFAM" id="SSF56112">
    <property type="entry name" value="Protein kinase-like (PK-like)"/>
    <property type="match status" value="1"/>
</dbReference>
<proteinExistence type="inferred from homology"/>
<dbReference type="Gene3D" id="1.10.510.10">
    <property type="entry name" value="Transferase(Phosphotransferase) domain 1"/>
    <property type="match status" value="1"/>
</dbReference>
<evidence type="ECO:0000313" key="11">
    <source>
        <dbReference type="Proteomes" id="UP000046393"/>
    </source>
</evidence>
<feature type="binding site" evidence="8">
    <location>
        <position position="219"/>
    </location>
    <ligand>
        <name>ATP</name>
        <dbReference type="ChEBI" id="CHEBI:30616"/>
    </ligand>
</feature>
<dbReference type="InterPro" id="IPR008266">
    <property type="entry name" value="Tyr_kinase_AS"/>
</dbReference>
<dbReference type="InterPro" id="IPR020635">
    <property type="entry name" value="Tyr_kinase_cat_dom"/>
</dbReference>
<dbReference type="InterPro" id="IPR001245">
    <property type="entry name" value="Ser-Thr/Tyr_kinase_cat_dom"/>
</dbReference>
<sequence length="570" mass="64024">MPCTVRFFYCYVSPGSGTSFDLMVSPKNQWKMYRIWSAPTDFPPSKNKTKCQWTRVSVEIPAQDEPYKLQFIADSYYHKSLKIAIDDISMSPNCFKYVLNETTTETPKIWNLTKSTANPEIQDAIPSVSQSSYLYNYLKKGSKECDLLKSQIDLRSLKAGQPVNVSKNLIYESLGLTAELINIPRKNIIFKNALGQGAFGEVFEGTLTTDGRKIPVAIKCLPTTTSKDAIDDFEMEALIMSLKGVCFEQSPRLIVLELLAGGDLKTFLRNFRLNKKSTEDLKMSDLFKMAIDVAKGCKYLSDNRFIHRDIAARNCLLSKRSKGRVVKIADFGMARDIYRQEYYRKGGKSMLPIKWMPPEAFLEGIFTLKTDVWSYGVLLWELFSLGYVPYPGRNNHEVMTLVVEGSRLGPPSGVPTEIYDLMMECWKTVDTQRPDFTYILNKLESIMKNSAVTSASAFNCLCINNEPKLMLENNADEMVETKQLIASSNARDEASTMSTKLCSEGTTAVISDYGVSLNVCEPFASTIFRPLSTAAYQNSTSTLSKRSSDLLIRSNLNDHLNGALQISLVA</sequence>
<evidence type="ECO:0000256" key="1">
    <source>
        <dbReference type="ARBA" id="ARBA00004167"/>
    </source>
</evidence>
<dbReference type="GO" id="GO:0005886">
    <property type="term" value="C:plasma membrane"/>
    <property type="evidence" value="ECO:0007669"/>
    <property type="project" value="TreeGrafter"/>
</dbReference>
<dbReference type="InterPro" id="IPR017441">
    <property type="entry name" value="Protein_kinase_ATP_BS"/>
</dbReference>
<dbReference type="InterPro" id="IPR050122">
    <property type="entry name" value="RTK"/>
</dbReference>
<dbReference type="PROSITE" id="PS00239">
    <property type="entry name" value="RECEPTOR_TYR_KIN_II"/>
    <property type="match status" value="1"/>
</dbReference>
<dbReference type="InterPro" id="IPR011009">
    <property type="entry name" value="Kinase-like_dom_sf"/>
</dbReference>
<accession>A0A0N5AH48</accession>
<evidence type="ECO:0000256" key="2">
    <source>
        <dbReference type="ARBA" id="ARBA00022679"/>
    </source>
</evidence>
<comment type="similarity">
    <text evidence="9">Belongs to the protein kinase superfamily. Tyr protein kinase family. Insulin receptor subfamily.</text>
</comment>
<organism evidence="11 12">
    <name type="scientific">Syphacia muris</name>
    <dbReference type="NCBI Taxonomy" id="451379"/>
    <lineage>
        <taxon>Eukaryota</taxon>
        <taxon>Metazoa</taxon>
        <taxon>Ecdysozoa</taxon>
        <taxon>Nematoda</taxon>
        <taxon>Chromadorea</taxon>
        <taxon>Rhabditida</taxon>
        <taxon>Spirurina</taxon>
        <taxon>Oxyuridomorpha</taxon>
        <taxon>Oxyuroidea</taxon>
        <taxon>Oxyuridae</taxon>
        <taxon>Syphacia</taxon>
    </lineage>
</organism>
<keyword evidence="3 8" id="KW-0547">Nucleotide-binding</keyword>
<keyword evidence="9" id="KW-0597">Phosphoprotein</keyword>
<protein>
    <recommendedName>
        <fullName evidence="9">Tyrosine-protein kinase receptor</fullName>
        <ecNumber evidence="9">2.7.10.1</ecNumber>
    </recommendedName>
</protein>
<evidence type="ECO:0000256" key="5">
    <source>
        <dbReference type="ARBA" id="ARBA00022840"/>
    </source>
</evidence>
<reference evidence="12" key="1">
    <citation type="submission" date="2017-02" db="UniProtKB">
        <authorList>
            <consortium name="WormBaseParasite"/>
        </authorList>
    </citation>
    <scope>IDENTIFICATION</scope>
</reference>
<dbReference type="AlphaFoldDB" id="A0A0N5AH48"/>
<keyword evidence="9" id="KW-0472">Membrane</keyword>
<comment type="subcellular location">
    <subcellularLocation>
        <location evidence="1">Membrane</location>
        <topology evidence="1">Single-pass membrane protein</topology>
    </subcellularLocation>
</comment>
<dbReference type="SMART" id="SM00219">
    <property type="entry name" value="TyrKc"/>
    <property type="match status" value="1"/>
</dbReference>
<dbReference type="GO" id="GO:0043235">
    <property type="term" value="C:receptor complex"/>
    <property type="evidence" value="ECO:0007669"/>
    <property type="project" value="TreeGrafter"/>
</dbReference>
<dbReference type="Pfam" id="PF00629">
    <property type="entry name" value="MAM"/>
    <property type="match status" value="1"/>
</dbReference>
<evidence type="ECO:0000313" key="12">
    <source>
        <dbReference type="WBParaSite" id="SMUV_0000368601-mRNA-1"/>
    </source>
</evidence>
<name>A0A0N5AH48_9BILA</name>
<keyword evidence="9" id="KW-0675">Receptor</keyword>
<evidence type="ECO:0000256" key="6">
    <source>
        <dbReference type="ARBA" id="ARBA00023137"/>
    </source>
</evidence>
<evidence type="ECO:0000256" key="8">
    <source>
        <dbReference type="PROSITE-ProRule" id="PRU10141"/>
    </source>
</evidence>
<dbReference type="GO" id="GO:0005524">
    <property type="term" value="F:ATP binding"/>
    <property type="evidence" value="ECO:0007669"/>
    <property type="project" value="UniProtKB-UniRule"/>
</dbReference>
<keyword evidence="9" id="KW-0812">Transmembrane</keyword>
<dbReference type="GO" id="GO:0004714">
    <property type="term" value="F:transmembrane receptor protein tyrosine kinase activity"/>
    <property type="evidence" value="ECO:0007669"/>
    <property type="project" value="UniProtKB-EC"/>
</dbReference>
<evidence type="ECO:0000256" key="7">
    <source>
        <dbReference type="ARBA" id="ARBA00051243"/>
    </source>
</evidence>
<keyword evidence="6" id="KW-0829">Tyrosine-protein kinase</keyword>
<dbReference type="WBParaSite" id="SMUV_0000368601-mRNA-1">
    <property type="protein sequence ID" value="SMUV_0000368601-mRNA-1"/>
    <property type="gene ID" value="SMUV_0000368601"/>
</dbReference>
<dbReference type="InterPro" id="IPR002011">
    <property type="entry name" value="Tyr_kinase_rcpt_2_CS"/>
</dbReference>
<evidence type="ECO:0000259" key="10">
    <source>
        <dbReference type="PROSITE" id="PS50011"/>
    </source>
</evidence>